<name>A0A917HAN1_9BACL</name>
<organism evidence="1 2">
    <name type="scientific">Paenibacillus radicis</name>
    <name type="common">ex Gao et al. 2016</name>
    <dbReference type="NCBI Taxonomy" id="1737354"/>
    <lineage>
        <taxon>Bacteria</taxon>
        <taxon>Bacillati</taxon>
        <taxon>Bacillota</taxon>
        <taxon>Bacilli</taxon>
        <taxon>Bacillales</taxon>
        <taxon>Paenibacillaceae</taxon>
        <taxon>Paenibacillus</taxon>
    </lineage>
</organism>
<sequence>MQFRQEMETKVMTEQGNEQVNEQELIQYIAEQTKLDVKSIQLVLKHEQKFMDGAKTNASGEVEIDSDELVDYIVGRPDVKLDELKVESILDAEMDYFMDKGLAGYID</sequence>
<comment type="caution">
    <text evidence="1">The sequence shown here is derived from an EMBL/GenBank/DDBJ whole genome shotgun (WGS) entry which is preliminary data.</text>
</comment>
<evidence type="ECO:0000313" key="1">
    <source>
        <dbReference type="EMBL" id="GGG73066.1"/>
    </source>
</evidence>
<dbReference type="AlphaFoldDB" id="A0A917HAN1"/>
<reference evidence="1 2" key="1">
    <citation type="journal article" date="2014" name="Int. J. Syst. Evol. Microbiol.">
        <title>Complete genome sequence of Corynebacterium casei LMG S-19264T (=DSM 44701T), isolated from a smear-ripened cheese.</title>
        <authorList>
            <consortium name="US DOE Joint Genome Institute (JGI-PGF)"/>
            <person name="Walter F."/>
            <person name="Albersmeier A."/>
            <person name="Kalinowski J."/>
            <person name="Ruckert C."/>
        </authorList>
    </citation>
    <scope>NUCLEOTIDE SEQUENCE [LARGE SCALE GENOMIC DNA]</scope>
    <source>
        <strain evidence="1 2">CGMCC 1.15286</strain>
    </source>
</reference>
<proteinExistence type="predicted"/>
<accession>A0A917HAN1</accession>
<protein>
    <submittedName>
        <fullName evidence="1">Uncharacterized protein</fullName>
    </submittedName>
</protein>
<evidence type="ECO:0000313" key="2">
    <source>
        <dbReference type="Proteomes" id="UP000600247"/>
    </source>
</evidence>
<dbReference type="Proteomes" id="UP000600247">
    <property type="component" value="Unassembled WGS sequence"/>
</dbReference>
<gene>
    <name evidence="1" type="ORF">GCM10010918_31360</name>
</gene>
<dbReference type="EMBL" id="BMHY01000005">
    <property type="protein sequence ID" value="GGG73066.1"/>
    <property type="molecule type" value="Genomic_DNA"/>
</dbReference>
<keyword evidence="2" id="KW-1185">Reference proteome</keyword>